<keyword evidence="7 12" id="KW-0833">Ubl conjugation pathway</keyword>
<feature type="active site" description="Nucleophile" evidence="12">
    <location>
        <position position="85"/>
    </location>
</feature>
<evidence type="ECO:0000256" key="8">
    <source>
        <dbReference type="ARBA" id="ARBA00022801"/>
    </source>
</evidence>
<dbReference type="PROSITE" id="PS52048">
    <property type="entry name" value="UCH_DOMAIN"/>
    <property type="match status" value="1"/>
</dbReference>
<dbReference type="SUPFAM" id="SSF103473">
    <property type="entry name" value="MFS general substrate transporter"/>
    <property type="match status" value="1"/>
</dbReference>
<dbReference type="InterPro" id="IPR001578">
    <property type="entry name" value="Peptidase_C12_UCH"/>
</dbReference>
<evidence type="ECO:0000256" key="6">
    <source>
        <dbReference type="ARBA" id="ARBA00022692"/>
    </source>
</evidence>
<dbReference type="CDD" id="cd17330">
    <property type="entry name" value="MFS_SLC46_TetA_like"/>
    <property type="match status" value="1"/>
</dbReference>
<proteinExistence type="inferred from homology"/>
<evidence type="ECO:0000259" key="15">
    <source>
        <dbReference type="PROSITE" id="PS50850"/>
    </source>
</evidence>
<dbReference type="PRINTS" id="PR00707">
    <property type="entry name" value="UBCTHYDRLASE"/>
</dbReference>
<dbReference type="Gene3D" id="3.40.532.10">
    <property type="entry name" value="Peptidase C12, ubiquitin carboxyl-terminal hydrolase"/>
    <property type="match status" value="1"/>
</dbReference>
<keyword evidence="8 12" id="KW-0378">Hydrolase</keyword>
<dbReference type="InterPro" id="IPR038765">
    <property type="entry name" value="Papain-like_cys_pep_sf"/>
</dbReference>
<keyword evidence="13" id="KW-0175">Coiled coil</keyword>
<dbReference type="Gene3D" id="1.20.1250.20">
    <property type="entry name" value="MFS general substrate transporter like domains"/>
    <property type="match status" value="1"/>
</dbReference>
<feature type="transmembrane region" description="Helical" evidence="14">
    <location>
        <begin position="547"/>
        <end position="568"/>
    </location>
</feature>
<dbReference type="Gene3D" id="1.20.58.860">
    <property type="match status" value="1"/>
</dbReference>
<feature type="transmembrane region" description="Helical" evidence="14">
    <location>
        <begin position="699"/>
        <end position="725"/>
    </location>
</feature>
<organism evidence="17 18">
    <name type="scientific">Helicostylum pulchrum</name>
    <dbReference type="NCBI Taxonomy" id="562976"/>
    <lineage>
        <taxon>Eukaryota</taxon>
        <taxon>Fungi</taxon>
        <taxon>Fungi incertae sedis</taxon>
        <taxon>Mucoromycota</taxon>
        <taxon>Mucoromycotina</taxon>
        <taxon>Mucoromycetes</taxon>
        <taxon>Mucorales</taxon>
        <taxon>Mucorineae</taxon>
        <taxon>Mucoraceae</taxon>
        <taxon>Helicostylum</taxon>
    </lineage>
</organism>
<feature type="coiled-coil region" evidence="13">
    <location>
        <begin position="218"/>
        <end position="270"/>
    </location>
</feature>
<dbReference type="PROSITE" id="PS52049">
    <property type="entry name" value="ULD"/>
    <property type="match status" value="1"/>
</dbReference>
<comment type="catalytic activity">
    <reaction evidence="1 12">
        <text>Thiol-dependent hydrolysis of ester, thioester, amide, peptide and isopeptide bonds formed by the C-terminal Gly of ubiquitin (a 76-residue protein attached to proteins as an intracellular targeting signal).</text>
        <dbReference type="EC" id="3.4.19.12"/>
    </reaction>
</comment>
<keyword evidence="4" id="KW-0813">Transport</keyword>
<evidence type="ECO:0000256" key="1">
    <source>
        <dbReference type="ARBA" id="ARBA00000707"/>
    </source>
</evidence>
<comment type="caution">
    <text evidence="17">The sequence shown here is derived from an EMBL/GenBank/DDBJ whole genome shotgun (WGS) entry which is preliminary data.</text>
</comment>
<dbReference type="InterPro" id="IPR036959">
    <property type="entry name" value="Peptidase_C12_UCH_sf"/>
</dbReference>
<feature type="transmembrane region" description="Helical" evidence="14">
    <location>
        <begin position="659"/>
        <end position="687"/>
    </location>
</feature>
<evidence type="ECO:0000259" key="16">
    <source>
        <dbReference type="PROSITE" id="PS52048"/>
    </source>
</evidence>
<keyword evidence="6 14" id="KW-0812">Transmembrane</keyword>
<protein>
    <recommendedName>
        <fullName evidence="3 12">ubiquitinyl hydrolase 1</fullName>
        <ecNumber evidence="3 12">3.4.19.12</ecNumber>
    </recommendedName>
</protein>
<feature type="transmembrane region" description="Helical" evidence="14">
    <location>
        <begin position="413"/>
        <end position="434"/>
    </location>
</feature>
<evidence type="ECO:0000256" key="7">
    <source>
        <dbReference type="ARBA" id="ARBA00022786"/>
    </source>
</evidence>
<dbReference type="InterPro" id="IPR041507">
    <property type="entry name" value="UCH_C"/>
</dbReference>
<feature type="transmembrane region" description="Helical" evidence="14">
    <location>
        <begin position="593"/>
        <end position="615"/>
    </location>
</feature>
<dbReference type="InterPro" id="IPR020846">
    <property type="entry name" value="MFS_dom"/>
</dbReference>
<dbReference type="Pfam" id="PF01088">
    <property type="entry name" value="Peptidase_C12"/>
    <property type="match status" value="1"/>
</dbReference>
<evidence type="ECO:0000256" key="3">
    <source>
        <dbReference type="ARBA" id="ARBA00012759"/>
    </source>
</evidence>
<feature type="transmembrane region" description="Helical" evidence="14">
    <location>
        <begin position="731"/>
        <end position="753"/>
    </location>
</feature>
<evidence type="ECO:0000256" key="2">
    <source>
        <dbReference type="ARBA" id="ARBA00004141"/>
    </source>
</evidence>
<feature type="transmembrane region" description="Helical" evidence="14">
    <location>
        <begin position="627"/>
        <end position="647"/>
    </location>
</feature>
<feature type="transmembrane region" description="Helical" evidence="14">
    <location>
        <begin position="352"/>
        <end position="369"/>
    </location>
</feature>
<evidence type="ECO:0000313" key="17">
    <source>
        <dbReference type="EMBL" id="GAA5796422.1"/>
    </source>
</evidence>
<reference evidence="17 18" key="1">
    <citation type="submission" date="2024-04" db="EMBL/GenBank/DDBJ databases">
        <title>genome sequences of Mucor flavus KT1a and Helicostylum pulchrum KT1b strains isolation_sourced from the surface of a dry-aged beef.</title>
        <authorList>
            <person name="Toyotome T."/>
            <person name="Hosono M."/>
            <person name="Torimaru M."/>
            <person name="Fukuda K."/>
            <person name="Mikami N."/>
        </authorList>
    </citation>
    <scope>NUCLEOTIDE SEQUENCE [LARGE SCALE GENOMIC DNA]</scope>
    <source>
        <strain evidence="17 18">KT1b</strain>
    </source>
</reference>
<keyword evidence="11 14" id="KW-0472">Membrane</keyword>
<feature type="site" description="Important for enzyme activity" evidence="12">
    <location>
        <position position="176"/>
    </location>
</feature>
<feature type="domain" description="Major facilitator superfamily (MFS) profile" evidence="15">
    <location>
        <begin position="279"/>
        <end position="758"/>
    </location>
</feature>
<dbReference type="Proteomes" id="UP001476247">
    <property type="component" value="Unassembled WGS sequence"/>
</dbReference>
<dbReference type="EMBL" id="BAABUJ010000006">
    <property type="protein sequence ID" value="GAA5796422.1"/>
    <property type="molecule type" value="Genomic_DNA"/>
</dbReference>
<dbReference type="EC" id="3.4.19.12" evidence="3 12"/>
<dbReference type="Pfam" id="PF07690">
    <property type="entry name" value="MFS_1"/>
    <property type="match status" value="1"/>
</dbReference>
<dbReference type="InterPro" id="IPR036259">
    <property type="entry name" value="MFS_trans_sf"/>
</dbReference>
<evidence type="ECO:0000256" key="10">
    <source>
        <dbReference type="ARBA" id="ARBA00022989"/>
    </source>
</evidence>
<name>A0ABP9XNQ6_9FUNG</name>
<dbReference type="SUPFAM" id="SSF54001">
    <property type="entry name" value="Cysteine proteinases"/>
    <property type="match status" value="1"/>
</dbReference>
<keyword evidence="18" id="KW-1185">Reference proteome</keyword>
<feature type="transmembrane region" description="Helical" evidence="14">
    <location>
        <begin position="318"/>
        <end position="340"/>
    </location>
</feature>
<evidence type="ECO:0000256" key="9">
    <source>
        <dbReference type="ARBA" id="ARBA00022807"/>
    </source>
</evidence>
<keyword evidence="9 12" id="KW-0788">Thiol protease</keyword>
<dbReference type="PANTHER" id="PTHR23504:SF15">
    <property type="entry name" value="MAJOR FACILITATOR SUPERFAMILY (MFS) PROFILE DOMAIN-CONTAINING PROTEIN"/>
    <property type="match status" value="1"/>
</dbReference>
<keyword evidence="5 12" id="KW-0645">Protease</keyword>
<feature type="transmembrane region" description="Helical" evidence="14">
    <location>
        <begin position="460"/>
        <end position="482"/>
    </location>
</feature>
<accession>A0ABP9XNQ6</accession>
<gene>
    <name evidence="17" type="ORF">HPULCUR_001794</name>
</gene>
<dbReference type="Pfam" id="PF18031">
    <property type="entry name" value="UCH_C"/>
    <property type="match status" value="1"/>
</dbReference>
<evidence type="ECO:0000256" key="12">
    <source>
        <dbReference type="PROSITE-ProRule" id="PRU01393"/>
    </source>
</evidence>
<evidence type="ECO:0000256" key="5">
    <source>
        <dbReference type="ARBA" id="ARBA00022670"/>
    </source>
</evidence>
<sequence length="785" mass="87062">MAEEMWCTIESDPGVFTELMAGMGVQGVQMEEIYSLDEATMEELKPIYGLIFLFKWQNKKNGQPAPEVDENPNVFFANQVINNACATQAILQILLNRDDIEIGQELRNFKEFTADFPPDMKGLAISNSELVRTVHNSFARSDPFVNEIVDPNAGKDQDVYHFIAYTPIHGALYELDGLSRGPVNLGACDDNNWTNQANEAIQRRMQGYGDSELHFSLMALTKDKVECYQEQIEELDGLLLSLGEDAVNERNQLNNQRSSLQHKLHLEQEKRARWHRENVLRKHNFIPMIYNLLKKLAEKDQLVPLMIRDFKIAPEQSIGYYVGLITSCFALAQVLTGMHWGMLSDRIGRRPVILQGLVGTIVSILLFGLSKSFAWALFSRSLCGLLNGNISVLKSMVSELTNDLLPHQRAQAFSLLPLMYGLGSIIGPMLGGFLSHPVSNYPNIFGHLGAVTDFLVEYPYFLPCCISAFICLMGLIFGMIFLEETHKAVKYERVHQDEEVLPISDGQVDTENYSTFTTNSTTGAVKIQHSPTPTLHDRNAPPTLKDALTPTVVAICITYGFFALQAVYMDELFPIYTASSRDNGGLGFSPNEIGSALAFSGVITLCSQIFILPVLTRKYGLLRLFQIVLSILVFVYLVQGVIPTLYYVPDLNGDTDTKFWVWVGLLIVLAMKTVCHTIAFTGCTILVNNACPRDESLGAVNGFSSCCASGMRAIGPAVCGAIWSASLSSTWIPYSIRVNIAFVVLAGIGSFTYHLSTKLNADDYETAHSREEVVSTQDPSSSTSS</sequence>
<dbReference type="PANTHER" id="PTHR23504">
    <property type="entry name" value="MAJOR FACILITATOR SUPERFAMILY DOMAIN-CONTAINING PROTEIN 10"/>
    <property type="match status" value="1"/>
</dbReference>
<feature type="active site" description="Proton donor" evidence="12">
    <location>
        <position position="161"/>
    </location>
</feature>
<dbReference type="PROSITE" id="PS50850">
    <property type="entry name" value="MFS"/>
    <property type="match status" value="1"/>
</dbReference>
<evidence type="ECO:0000256" key="4">
    <source>
        <dbReference type="ARBA" id="ARBA00022448"/>
    </source>
</evidence>
<evidence type="ECO:0000256" key="11">
    <source>
        <dbReference type="ARBA" id="ARBA00023136"/>
    </source>
</evidence>
<comment type="similarity">
    <text evidence="12">Belongs to the peptidase C12 family.</text>
</comment>
<evidence type="ECO:0000256" key="14">
    <source>
        <dbReference type="SAM" id="Phobius"/>
    </source>
</evidence>
<feature type="site" description="Transition state stabilizer" evidence="12">
    <location>
        <position position="79"/>
    </location>
</feature>
<feature type="domain" description="UCH catalytic" evidence="16">
    <location>
        <begin position="5"/>
        <end position="222"/>
    </location>
</feature>
<comment type="subcellular location">
    <subcellularLocation>
        <location evidence="2">Membrane</location>
        <topology evidence="2">Multi-pass membrane protein</topology>
    </subcellularLocation>
</comment>
<dbReference type="CDD" id="cd09617">
    <property type="entry name" value="Peptidase_C12_UCH37_BAP1"/>
    <property type="match status" value="1"/>
</dbReference>
<evidence type="ECO:0000313" key="18">
    <source>
        <dbReference type="Proteomes" id="UP001476247"/>
    </source>
</evidence>
<dbReference type="InterPro" id="IPR011701">
    <property type="entry name" value="MFS"/>
</dbReference>
<evidence type="ECO:0000256" key="13">
    <source>
        <dbReference type="SAM" id="Coils"/>
    </source>
</evidence>
<keyword evidence="10 14" id="KW-1133">Transmembrane helix</keyword>